<feature type="domain" description="ATP-grasp" evidence="3">
    <location>
        <begin position="58"/>
        <end position="316"/>
    </location>
</feature>
<dbReference type="PANTHER" id="PTHR21621">
    <property type="entry name" value="RIBOSOMAL PROTEIN S6 MODIFICATION PROTEIN"/>
    <property type="match status" value="1"/>
</dbReference>
<dbReference type="Gene3D" id="3.30.470.20">
    <property type="entry name" value="ATP-grasp fold, B domain"/>
    <property type="match status" value="1"/>
</dbReference>
<reference evidence="4 5" key="1">
    <citation type="submission" date="2023-09" db="EMBL/GenBank/DDBJ databases">
        <authorList>
            <person name="Rey-Velasco X."/>
        </authorList>
    </citation>
    <scope>NUCLEOTIDE SEQUENCE [LARGE SCALE GENOMIC DNA]</scope>
    <source>
        <strain evidence="4 5">P385</strain>
    </source>
</reference>
<dbReference type="InterPro" id="IPR039523">
    <property type="entry name" value="RimK-rel_E_lig_ATP-grasp"/>
</dbReference>
<keyword evidence="5" id="KW-1185">Reference proteome</keyword>
<name>A0ABU3B648_9GAMM</name>
<evidence type="ECO:0000313" key="4">
    <source>
        <dbReference type="EMBL" id="MDT0617929.1"/>
    </source>
</evidence>
<dbReference type="SUPFAM" id="SSF56059">
    <property type="entry name" value="Glutathione synthetase ATP-binding domain-like"/>
    <property type="match status" value="1"/>
</dbReference>
<dbReference type="InterPro" id="IPR011758">
    <property type="entry name" value="RimK-rel_E_lig"/>
</dbReference>
<protein>
    <submittedName>
        <fullName evidence="4">Alpha-L-glutamate ligase-like protein</fullName>
    </submittedName>
</protein>
<sequence length="333" mass="36714">MSRLRLMRRLARRNPPLIMPWTLRRQGLLGMNQRNGDYIMRYNQRRFYPLVDDKLRTKQLAMDAGIAVPELLGVIEIEHQVRDLADMLGGRTDFVIKPAQGSGGNGIMVIAGRRAGRYIRASGVVATDDDIQHFVSNILSGMYSLGGLPDKAMIEYRVKPHPVFDAVSHQGVPDIRTIVFRGVPVAAMVRLPTRQSDGKANLHQGAVGAGVDLLTGRTLDGVWLNRVINEHPDSGRSIRSIEIPDWDLLLELSARSYDLTKLGYLGVDVVLDRDHGPLVLEYNARPGLAIQIANQAGLLKRLRAVEALETIPDQAGDRVALAKRLFGGDGTPA</sequence>
<dbReference type="RefSeq" id="WP_311657901.1">
    <property type="nucleotide sequence ID" value="NZ_JAVRHY010000004.1"/>
</dbReference>
<keyword evidence="2" id="KW-0547">Nucleotide-binding</keyword>
<dbReference type="Pfam" id="PF14397">
    <property type="entry name" value="ATPgrasp_ST"/>
    <property type="match status" value="1"/>
</dbReference>
<evidence type="ECO:0000256" key="1">
    <source>
        <dbReference type="ARBA" id="ARBA00023211"/>
    </source>
</evidence>
<accession>A0ABU3B648</accession>
<dbReference type="PANTHER" id="PTHR21621:SF0">
    <property type="entry name" value="BETA-CITRYLGLUTAMATE SYNTHASE B-RELATED"/>
    <property type="match status" value="1"/>
</dbReference>
<gene>
    <name evidence="4" type="ORF">RM531_05550</name>
</gene>
<keyword evidence="2" id="KW-0067">ATP-binding</keyword>
<evidence type="ECO:0000313" key="5">
    <source>
        <dbReference type="Proteomes" id="UP001259982"/>
    </source>
</evidence>
<dbReference type="EMBL" id="JAVRHY010000004">
    <property type="protein sequence ID" value="MDT0617929.1"/>
    <property type="molecule type" value="Genomic_DNA"/>
</dbReference>
<proteinExistence type="predicted"/>
<organism evidence="4 5">
    <name type="scientific">Spectribacter acetivorans</name>
    <dbReference type="NCBI Taxonomy" id="3075603"/>
    <lineage>
        <taxon>Bacteria</taxon>
        <taxon>Pseudomonadati</taxon>
        <taxon>Pseudomonadota</taxon>
        <taxon>Gammaproteobacteria</taxon>
        <taxon>Salinisphaerales</taxon>
        <taxon>Salinisphaeraceae</taxon>
        <taxon>Spectribacter</taxon>
    </lineage>
</organism>
<comment type="caution">
    <text evidence="4">The sequence shown here is derived from an EMBL/GenBank/DDBJ whole genome shotgun (WGS) entry which is preliminary data.</text>
</comment>
<dbReference type="NCBIfam" id="TIGR02291">
    <property type="entry name" value="rimK_rel_E_lig"/>
    <property type="match status" value="1"/>
</dbReference>
<keyword evidence="1" id="KW-0464">Manganese</keyword>
<dbReference type="InterPro" id="IPR011761">
    <property type="entry name" value="ATP-grasp"/>
</dbReference>
<dbReference type="Proteomes" id="UP001259982">
    <property type="component" value="Unassembled WGS sequence"/>
</dbReference>
<dbReference type="PROSITE" id="PS50975">
    <property type="entry name" value="ATP_GRASP"/>
    <property type="match status" value="1"/>
</dbReference>
<evidence type="ECO:0000259" key="3">
    <source>
        <dbReference type="PROSITE" id="PS50975"/>
    </source>
</evidence>
<evidence type="ECO:0000256" key="2">
    <source>
        <dbReference type="PROSITE-ProRule" id="PRU00409"/>
    </source>
</evidence>